<reference evidence="3" key="1">
    <citation type="submission" date="2020-04" db="EMBL/GenBank/DDBJ databases">
        <title>Genome Assembly and Annotation of Botryosphaeria dothidea sdau 11-99, a Latent Pathogen of Apple Fruit Ring Rot in China.</title>
        <authorList>
            <person name="Yu C."/>
            <person name="Diao Y."/>
            <person name="Lu Q."/>
            <person name="Zhao J."/>
            <person name="Cui S."/>
            <person name="Peng C."/>
            <person name="He B."/>
            <person name="Liu H."/>
        </authorList>
    </citation>
    <scope>NUCLEOTIDE SEQUENCE [LARGE SCALE GENOMIC DNA]</scope>
    <source>
        <strain evidence="3">Sdau11-99</strain>
    </source>
</reference>
<dbReference type="GO" id="GO:0004674">
    <property type="term" value="F:protein serine/threonine kinase activity"/>
    <property type="evidence" value="ECO:0007669"/>
    <property type="project" value="TreeGrafter"/>
</dbReference>
<evidence type="ECO:0000259" key="2">
    <source>
        <dbReference type="PROSITE" id="PS50011"/>
    </source>
</evidence>
<accession>A0A8H4J8P9</accession>
<evidence type="ECO:0000313" key="3">
    <source>
        <dbReference type="EMBL" id="KAF4313954.1"/>
    </source>
</evidence>
<dbReference type="SMART" id="SM00220">
    <property type="entry name" value="S_TKc"/>
    <property type="match status" value="1"/>
</dbReference>
<dbReference type="PROSITE" id="PS50011">
    <property type="entry name" value="PROTEIN_KINASE_DOM"/>
    <property type="match status" value="1"/>
</dbReference>
<evidence type="ECO:0000313" key="4">
    <source>
        <dbReference type="Proteomes" id="UP000572817"/>
    </source>
</evidence>
<feature type="region of interest" description="Disordered" evidence="1">
    <location>
        <begin position="360"/>
        <end position="392"/>
    </location>
</feature>
<dbReference type="InterPro" id="IPR011009">
    <property type="entry name" value="Kinase-like_dom_sf"/>
</dbReference>
<dbReference type="Proteomes" id="UP000572817">
    <property type="component" value="Unassembled WGS sequence"/>
</dbReference>
<dbReference type="GO" id="GO:0005524">
    <property type="term" value="F:ATP binding"/>
    <property type="evidence" value="ECO:0007669"/>
    <property type="project" value="InterPro"/>
</dbReference>
<organism evidence="3 4">
    <name type="scientific">Botryosphaeria dothidea</name>
    <dbReference type="NCBI Taxonomy" id="55169"/>
    <lineage>
        <taxon>Eukaryota</taxon>
        <taxon>Fungi</taxon>
        <taxon>Dikarya</taxon>
        <taxon>Ascomycota</taxon>
        <taxon>Pezizomycotina</taxon>
        <taxon>Dothideomycetes</taxon>
        <taxon>Dothideomycetes incertae sedis</taxon>
        <taxon>Botryosphaeriales</taxon>
        <taxon>Botryosphaeriaceae</taxon>
        <taxon>Botryosphaeria</taxon>
    </lineage>
</organism>
<dbReference type="PROSITE" id="PS00108">
    <property type="entry name" value="PROTEIN_KINASE_ST"/>
    <property type="match status" value="1"/>
</dbReference>
<dbReference type="PANTHER" id="PTHR24359">
    <property type="entry name" value="SERINE/THREONINE-PROTEIN KINASE SBK1"/>
    <property type="match status" value="1"/>
</dbReference>
<dbReference type="PANTHER" id="PTHR24359:SF1">
    <property type="entry name" value="INHIBITOR OF NUCLEAR FACTOR KAPPA-B KINASE EPSILON SUBUNIT HOMOLOG 1-RELATED"/>
    <property type="match status" value="1"/>
</dbReference>
<dbReference type="OrthoDB" id="5986190at2759"/>
<dbReference type="Pfam" id="PF00069">
    <property type="entry name" value="Pkinase"/>
    <property type="match status" value="1"/>
</dbReference>
<comment type="caution">
    <text evidence="3">The sequence shown here is derived from an EMBL/GenBank/DDBJ whole genome shotgun (WGS) entry which is preliminary data.</text>
</comment>
<dbReference type="AlphaFoldDB" id="A0A8H4J8P9"/>
<evidence type="ECO:0000256" key="1">
    <source>
        <dbReference type="SAM" id="MobiDB-lite"/>
    </source>
</evidence>
<gene>
    <name evidence="3" type="ORF">GTA08_BOTSDO00103</name>
</gene>
<proteinExistence type="predicted"/>
<keyword evidence="4" id="KW-1185">Reference proteome</keyword>
<dbReference type="InterPro" id="IPR000719">
    <property type="entry name" value="Prot_kinase_dom"/>
</dbReference>
<dbReference type="SUPFAM" id="SSF56112">
    <property type="entry name" value="Protein kinase-like (PK-like)"/>
    <property type="match status" value="1"/>
</dbReference>
<dbReference type="EMBL" id="WWBZ02000001">
    <property type="protein sequence ID" value="KAF4313954.1"/>
    <property type="molecule type" value="Genomic_DNA"/>
</dbReference>
<name>A0A8H4J8P9_9PEZI</name>
<dbReference type="InterPro" id="IPR008271">
    <property type="entry name" value="Ser/Thr_kinase_AS"/>
</dbReference>
<sequence length="554" mass="63388">MEPDRKFLLKRIENGFVSGPVNKFMPAGKTRGIFETYHDRLKGYLREYYPDLNRVRNIVEGTLRCPEKQFPSILATLIHLNDYDAKEAFEGLGNLLEDFISPQNAVGNVVGTIRLDGGKEYPRLQFSREKARRHFGDHIGERFFEEQYKFCPLVLRQEHSLHLDTHELQKCLFSILEESHIGQGAYGQVSKVRIPYGHLIMEKDGRDQDAPGEFFARKTFALIRAGAEGAFRRELSVIRGFMKASRKSLHRRIMVILASVESRGSFSLFFPLAGCDLHVFMQNETPPPSQDIEKKTEMIRSAADIAGALCFLHTKLKKEDGSRLCCYHLDLKPDNILVMEDERWMVTDFGMSRIKEGQRKTNLNELVSRRTSSPPSTKPRLGDSDYVAPETKKDEGKVTGKSYLWSFGCVLAVFFTWLDGGPEFVKEFQRVWLSKPPSGSSAFFSADKRDRLDGPKEDVHKWLNSLKQRAYQQGGEELRDVIKNILEFLQSFVLRLKPGERIEAAGLEKKLRNPKSSDHDVPLLHRFRSINTKQSQISMLPITDARLLLEGKLS</sequence>
<protein>
    <recommendedName>
        <fullName evidence="2">Protein kinase domain-containing protein</fullName>
    </recommendedName>
</protein>
<feature type="domain" description="Protein kinase" evidence="2">
    <location>
        <begin position="175"/>
        <end position="524"/>
    </location>
</feature>
<dbReference type="Gene3D" id="1.10.510.10">
    <property type="entry name" value="Transferase(Phosphotransferase) domain 1"/>
    <property type="match status" value="1"/>
</dbReference>